<dbReference type="InterPro" id="IPR041555">
    <property type="entry name" value="MG3"/>
</dbReference>
<dbReference type="Gene3D" id="1.20.91.20">
    <property type="entry name" value="Anaphylotoxins (complement system)"/>
    <property type="match status" value="1"/>
</dbReference>
<keyword evidence="3" id="KW-1015">Disulfide bond</keyword>
<dbReference type="GO" id="GO:0006956">
    <property type="term" value="P:complement activation"/>
    <property type="evidence" value="ECO:0007669"/>
    <property type="project" value="InterPro"/>
</dbReference>
<evidence type="ECO:0000256" key="3">
    <source>
        <dbReference type="ARBA" id="ARBA00023157"/>
    </source>
</evidence>
<dbReference type="InterPro" id="IPR008930">
    <property type="entry name" value="Terpenoid_cyclase/PrenylTrfase"/>
</dbReference>
<dbReference type="PRINTS" id="PR00004">
    <property type="entry name" value="ANAPHYLATOXN"/>
</dbReference>
<feature type="chain" id="PRO_5035855285" description="Anaphylatoxin-like domain-containing protein" evidence="4">
    <location>
        <begin position="22"/>
        <end position="1117"/>
    </location>
</feature>
<comment type="caution">
    <text evidence="6">The sequence shown here is derived from an EMBL/GenBank/DDBJ whole genome shotgun (WGS) entry which is preliminary data.</text>
</comment>
<gene>
    <name evidence="6" type="ORF">GDO86_007008</name>
</gene>
<dbReference type="Gene3D" id="2.60.40.10">
    <property type="entry name" value="Immunoglobulins"/>
    <property type="match status" value="2"/>
</dbReference>
<comment type="subcellular location">
    <subcellularLocation>
        <location evidence="1">Secreted</location>
    </subcellularLocation>
</comment>
<feature type="signal peptide" evidence="4">
    <location>
        <begin position="1"/>
        <end position="21"/>
    </location>
</feature>
<evidence type="ECO:0000259" key="5">
    <source>
        <dbReference type="PROSITE" id="PS01178"/>
    </source>
</evidence>
<dbReference type="InterPro" id="IPR000020">
    <property type="entry name" value="Anaphylatoxin/fibulin"/>
</dbReference>
<organism evidence="6 7">
    <name type="scientific">Hymenochirus boettgeri</name>
    <name type="common">Congo dwarf clawed frog</name>
    <dbReference type="NCBI Taxonomy" id="247094"/>
    <lineage>
        <taxon>Eukaryota</taxon>
        <taxon>Metazoa</taxon>
        <taxon>Chordata</taxon>
        <taxon>Craniata</taxon>
        <taxon>Vertebrata</taxon>
        <taxon>Euteleostomi</taxon>
        <taxon>Amphibia</taxon>
        <taxon>Batrachia</taxon>
        <taxon>Anura</taxon>
        <taxon>Pipoidea</taxon>
        <taxon>Pipidae</taxon>
        <taxon>Pipinae</taxon>
        <taxon>Hymenochirus</taxon>
    </lineage>
</organism>
<dbReference type="EMBL" id="JAACNH010000006">
    <property type="protein sequence ID" value="KAG8441480.1"/>
    <property type="molecule type" value="Genomic_DNA"/>
</dbReference>
<dbReference type="InterPro" id="IPR011625">
    <property type="entry name" value="A2M_N_BRD"/>
</dbReference>
<dbReference type="FunFam" id="2.60.40.1930:FF:000006">
    <property type="entry name" value="Complement C3"/>
    <property type="match status" value="1"/>
</dbReference>
<dbReference type="Pfam" id="PF01835">
    <property type="entry name" value="MG2"/>
    <property type="match status" value="1"/>
</dbReference>
<dbReference type="Pfam" id="PF07678">
    <property type="entry name" value="TED_complement"/>
    <property type="match status" value="1"/>
</dbReference>
<sequence length="1117" mass="124897">YIMGCRSLCLALLLLIAGSYGQPQCTLITPSVLRVASEETIVVDAQGHNAPFDADILIQEFPLKKINLVTTKVSLNNNNNFLGTATVKIPADQLPNEPRKKQYVVVSVNSPSCKLEKVILVSYHSGYIFIQTDKTIYTPGSQVLYRLYSTDYKMKPTSKILVVEFVSPDGIIVKRDTILHDGKTGIIPLSHTLPELVNVGVWTISAKYEDTPQQNYTTNFEVKEYVLPTMEITLKPENNFFYFDASTFSVDILAQYLYGKHVSGYAFVFFGIQKDDVKKGIPESLQRVKLEDGECRAELKREHLDKYFKDNRNEMLEYSLYMTVSVITDTGSDMAEAQLEKIHIVTSPYKVLFTKTSKYFKPGMPFDIMVFVTNPDGSPAIRIPVVAQPGNVQGTTQADGTARLTVNTGANDAHVAITVKTNHLTLPAERQASSNMIATAYRPFRGQANYLHITIAGSEINNGQNIPVNFNIRNGDPGTQNQIQHFTYLIMSRGRILYSGRQQRQPGQPLVSMSLPITDQFIPSFRIVAYYMVNTPAGRDIVSDSLWVDVVDSCMGTLVVTGEKEKDNLVQSPSSQMKLKVRADYKANVGLVAVDKGVYVLNSKFKITQSKVWDSVEKSDIGCTPGCGADGPGVFYDAGLALQTSFNITTAHRSEPYCPAQAKRRKRSSLAVIEIKAGKSSQYKDKAKKCCLDGMRENLMGHSCERRSRLILDGKECVDAFLDCCKFYEQKKKAEKESKDTDNLGRSNEDDEYMLDADIFSRTAFPESWLWMVEQMLEKPDNNKLVRVELTYNSEFCSMSTAKKKFRQEVYVNGLSSTAVPFIIVPLNLGEHEIEVKVAVSGTFASDGVRKYLKVVPEGMRIAQTITTITLDRHGVQEEQIKAGCKKMLFPEKILTTSISLQGYSQELTFRKADNSYGVWIDEPSSTWLTAYVAKVFAMAQDFADIDSNVLCGAVKWLILQKTEAGWAGGITKEAAEPDATLTAFVVIAMLESQRTCNEQLNNLQNSIDKAVKFLTDHYPTLQKPYSIAITSYALALAGKLHNTKILMAASKDNRYWEVKDSQFISLEATSYALLALLKMKVYDPTNDIVRWINKQRYYGAVYGSTQVSNIFQCIDK</sequence>
<feature type="non-terminal residue" evidence="6">
    <location>
        <position position="1117"/>
    </location>
</feature>
<dbReference type="GO" id="GO:0005615">
    <property type="term" value="C:extracellular space"/>
    <property type="evidence" value="ECO:0007669"/>
    <property type="project" value="InterPro"/>
</dbReference>
<evidence type="ECO:0000313" key="7">
    <source>
        <dbReference type="Proteomes" id="UP000812440"/>
    </source>
</evidence>
<dbReference type="Pfam" id="PF17789">
    <property type="entry name" value="MG4"/>
    <property type="match status" value="1"/>
</dbReference>
<protein>
    <recommendedName>
        <fullName evidence="5">Anaphylatoxin-like domain-containing protein</fullName>
    </recommendedName>
</protein>
<dbReference type="SMART" id="SM01359">
    <property type="entry name" value="A2M_N_2"/>
    <property type="match status" value="1"/>
</dbReference>
<evidence type="ECO:0000256" key="4">
    <source>
        <dbReference type="SAM" id="SignalP"/>
    </source>
</evidence>
<dbReference type="Gene3D" id="1.50.10.20">
    <property type="match status" value="1"/>
</dbReference>
<dbReference type="Pfam" id="PF01821">
    <property type="entry name" value="ANATO"/>
    <property type="match status" value="1"/>
</dbReference>
<dbReference type="Gene3D" id="6.20.50.160">
    <property type="match status" value="1"/>
</dbReference>
<dbReference type="SUPFAM" id="SSF48239">
    <property type="entry name" value="Terpenoid cyclases/Protein prenyltransferases"/>
    <property type="match status" value="1"/>
</dbReference>
<evidence type="ECO:0000256" key="2">
    <source>
        <dbReference type="ARBA" id="ARBA00022525"/>
    </source>
</evidence>
<proteinExistence type="predicted"/>
<dbReference type="PANTHER" id="PTHR11412:SF81">
    <property type="entry name" value="COMPLEMENT C3"/>
    <property type="match status" value="1"/>
</dbReference>
<dbReference type="InterPro" id="IPR050473">
    <property type="entry name" value="A2M/Complement_sys"/>
</dbReference>
<dbReference type="InterPro" id="IPR002890">
    <property type="entry name" value="MG2"/>
</dbReference>
<dbReference type="PROSITE" id="PS01177">
    <property type="entry name" value="ANAPHYLATOXIN_1"/>
    <property type="match status" value="1"/>
</dbReference>
<dbReference type="Pfam" id="PF07703">
    <property type="entry name" value="A2M_BRD"/>
    <property type="match status" value="1"/>
</dbReference>
<dbReference type="InterPro" id="IPR040839">
    <property type="entry name" value="MG4"/>
</dbReference>
<dbReference type="InterPro" id="IPR041425">
    <property type="entry name" value="C3/4/5_MG1"/>
</dbReference>
<dbReference type="Proteomes" id="UP000812440">
    <property type="component" value="Chromosome 3"/>
</dbReference>
<dbReference type="Pfam" id="PF17791">
    <property type="entry name" value="MG3"/>
    <property type="match status" value="1"/>
</dbReference>
<dbReference type="SMART" id="SM00104">
    <property type="entry name" value="ANATO"/>
    <property type="match status" value="1"/>
</dbReference>
<dbReference type="PANTHER" id="PTHR11412">
    <property type="entry name" value="MACROGLOBULIN / COMPLEMENT"/>
    <property type="match status" value="1"/>
</dbReference>
<evidence type="ECO:0000256" key="1">
    <source>
        <dbReference type="ARBA" id="ARBA00004613"/>
    </source>
</evidence>
<reference evidence="6" key="1">
    <citation type="thesis" date="2020" institute="ProQuest LLC" country="789 East Eisenhower Parkway, Ann Arbor, MI, USA">
        <title>Comparative Genomics and Chromosome Evolution.</title>
        <authorList>
            <person name="Mudd A.B."/>
        </authorList>
    </citation>
    <scope>NUCLEOTIDE SEQUENCE</scope>
    <source>
        <strain evidence="6">Female2</strain>
        <tissue evidence="6">Blood</tissue>
    </source>
</reference>
<dbReference type="FunFam" id="2.60.40.1940:FF:000001">
    <property type="entry name" value="Complement component C3"/>
    <property type="match status" value="1"/>
</dbReference>
<keyword evidence="2" id="KW-0964">Secreted</keyword>
<dbReference type="GO" id="GO:0006954">
    <property type="term" value="P:inflammatory response"/>
    <property type="evidence" value="ECO:0007669"/>
    <property type="project" value="InterPro"/>
</dbReference>
<dbReference type="Pfam" id="PF17790">
    <property type="entry name" value="MG1"/>
    <property type="match status" value="1"/>
</dbReference>
<dbReference type="CDD" id="cd00017">
    <property type="entry name" value="ANATO"/>
    <property type="match status" value="1"/>
</dbReference>
<dbReference type="OrthoDB" id="6359008at2759"/>
<accession>A0A8T2JDU2</accession>
<feature type="domain" description="Anaphylatoxin-like" evidence="5">
    <location>
        <begin position="690"/>
        <end position="725"/>
    </location>
</feature>
<keyword evidence="4" id="KW-0732">Signal</keyword>
<dbReference type="GO" id="GO:0004866">
    <property type="term" value="F:endopeptidase inhibitor activity"/>
    <property type="evidence" value="ECO:0007669"/>
    <property type="project" value="InterPro"/>
</dbReference>
<evidence type="ECO:0000313" key="6">
    <source>
        <dbReference type="EMBL" id="KAG8441480.1"/>
    </source>
</evidence>
<dbReference type="InterPro" id="IPR001840">
    <property type="entry name" value="Anaphylatoxn_comp_syst_dom"/>
</dbReference>
<dbReference type="Gene3D" id="2.60.40.1940">
    <property type="match status" value="1"/>
</dbReference>
<dbReference type="SUPFAM" id="SSF47686">
    <property type="entry name" value="Anaphylotoxins (complement system)"/>
    <property type="match status" value="1"/>
</dbReference>
<dbReference type="Gene3D" id="2.60.40.1930">
    <property type="match status" value="3"/>
</dbReference>
<dbReference type="PROSITE" id="PS01178">
    <property type="entry name" value="ANAPHYLATOXIN_2"/>
    <property type="match status" value="1"/>
</dbReference>
<dbReference type="AlphaFoldDB" id="A0A8T2JDU2"/>
<dbReference type="InterPro" id="IPR013783">
    <property type="entry name" value="Ig-like_fold"/>
</dbReference>
<dbReference type="InterPro" id="IPR018081">
    <property type="entry name" value="Anaphylatoxin_comp_syst"/>
</dbReference>
<dbReference type="InterPro" id="IPR011626">
    <property type="entry name" value="Alpha-macroglobulin_TED"/>
</dbReference>
<keyword evidence="7" id="KW-1185">Reference proteome</keyword>
<name>A0A8T2JDU2_9PIPI</name>